<feature type="chain" id="PRO_5032595790" description="R13L1/DRL21-like LRR repeat region domain-containing protein" evidence="1">
    <location>
        <begin position="21"/>
        <end position="245"/>
    </location>
</feature>
<protein>
    <recommendedName>
        <fullName evidence="2">R13L1/DRL21-like LRR repeat region domain-containing protein</fullName>
    </recommendedName>
</protein>
<feature type="domain" description="R13L1/DRL21-like LRR repeat region" evidence="2">
    <location>
        <begin position="17"/>
        <end position="83"/>
    </location>
</feature>
<name>A0A835IQS5_9MAGN</name>
<accession>A0A835IQS5</accession>
<dbReference type="InterPro" id="IPR032675">
    <property type="entry name" value="LRR_dom_sf"/>
</dbReference>
<dbReference type="SUPFAM" id="SSF52058">
    <property type="entry name" value="L domain-like"/>
    <property type="match status" value="1"/>
</dbReference>
<gene>
    <name evidence="3" type="ORF">IFM89_029325</name>
</gene>
<dbReference type="InterPro" id="IPR056789">
    <property type="entry name" value="LRR_R13L1-DRL21"/>
</dbReference>
<feature type="signal peptide" evidence="1">
    <location>
        <begin position="1"/>
        <end position="20"/>
    </location>
</feature>
<dbReference type="Pfam" id="PF25019">
    <property type="entry name" value="LRR_R13L1-DRL21"/>
    <property type="match status" value="1"/>
</dbReference>
<organism evidence="3 4">
    <name type="scientific">Coptis chinensis</name>
    <dbReference type="NCBI Taxonomy" id="261450"/>
    <lineage>
        <taxon>Eukaryota</taxon>
        <taxon>Viridiplantae</taxon>
        <taxon>Streptophyta</taxon>
        <taxon>Embryophyta</taxon>
        <taxon>Tracheophyta</taxon>
        <taxon>Spermatophyta</taxon>
        <taxon>Magnoliopsida</taxon>
        <taxon>Ranunculales</taxon>
        <taxon>Ranunculaceae</taxon>
        <taxon>Coptidoideae</taxon>
        <taxon>Coptis</taxon>
    </lineage>
</organism>
<dbReference type="PANTHER" id="PTHR47186:SF3">
    <property type="entry name" value="OS09G0267800 PROTEIN"/>
    <property type="match status" value="1"/>
</dbReference>
<evidence type="ECO:0000313" key="3">
    <source>
        <dbReference type="EMBL" id="KAF9622041.1"/>
    </source>
</evidence>
<reference evidence="3 4" key="1">
    <citation type="submission" date="2020-10" db="EMBL/GenBank/DDBJ databases">
        <title>The Coptis chinensis genome and diversification of protoberbering-type alkaloids.</title>
        <authorList>
            <person name="Wang B."/>
            <person name="Shu S."/>
            <person name="Song C."/>
            <person name="Liu Y."/>
        </authorList>
    </citation>
    <scope>NUCLEOTIDE SEQUENCE [LARGE SCALE GENOMIC DNA]</scope>
    <source>
        <strain evidence="3">HL-2020</strain>
        <tissue evidence="3">Leaf</tissue>
    </source>
</reference>
<dbReference type="EMBL" id="JADFTS010000002">
    <property type="protein sequence ID" value="KAF9622041.1"/>
    <property type="molecule type" value="Genomic_DNA"/>
</dbReference>
<dbReference type="Proteomes" id="UP000631114">
    <property type="component" value="Unassembled WGS sequence"/>
</dbReference>
<keyword evidence="4" id="KW-1185">Reference proteome</keyword>
<sequence length="245" mass="27522">MEWKHLISLVLLALARRGDKDVIEGLQPHSNANKLSIEGYQGLGFPWLDFSILPNLVKISLIEHIEHLPLLERLPLLKTLRICALNSVKAIDCIGVVAGFPSLEELKLDGMPNLEEWSPLKDNGAEELPCLGSLIIRNCPRLIRFPSLSPLVHPVLWGCNIEMVLRSMRNRSYLEPLDIGHFKDLVNFPDGLLQSLISLRRLNIMSCNQLKTLPMEVAQNSLTSLSIQDCSNLLNLSDIKLLSRI</sequence>
<dbReference type="OrthoDB" id="661490at2759"/>
<dbReference type="Gene3D" id="3.80.10.10">
    <property type="entry name" value="Ribonuclease Inhibitor"/>
    <property type="match status" value="2"/>
</dbReference>
<evidence type="ECO:0000256" key="1">
    <source>
        <dbReference type="SAM" id="SignalP"/>
    </source>
</evidence>
<proteinExistence type="predicted"/>
<evidence type="ECO:0000313" key="4">
    <source>
        <dbReference type="Proteomes" id="UP000631114"/>
    </source>
</evidence>
<dbReference type="PANTHER" id="PTHR47186">
    <property type="entry name" value="LEUCINE-RICH REPEAT-CONTAINING PROTEIN 57"/>
    <property type="match status" value="1"/>
</dbReference>
<dbReference type="AlphaFoldDB" id="A0A835IQS5"/>
<evidence type="ECO:0000259" key="2">
    <source>
        <dbReference type="Pfam" id="PF25019"/>
    </source>
</evidence>
<comment type="caution">
    <text evidence="3">The sequence shown here is derived from an EMBL/GenBank/DDBJ whole genome shotgun (WGS) entry which is preliminary data.</text>
</comment>
<keyword evidence="1" id="KW-0732">Signal</keyword>